<dbReference type="InterPro" id="IPR038763">
    <property type="entry name" value="DHH_sf"/>
</dbReference>
<organism evidence="9 10">
    <name type="scientific">Candidatus Sherwoodlollariibacterium unditelluris</name>
    <dbReference type="NCBI Taxonomy" id="1974757"/>
    <lineage>
        <taxon>Bacteria</taxon>
        <taxon>Pseudomonadati</taxon>
        <taxon>Candidatus Omnitrophota</taxon>
        <taxon>Candidatus Sherwoodlollariibacterium</taxon>
    </lineage>
</organism>
<evidence type="ECO:0000256" key="4">
    <source>
        <dbReference type="ARBA" id="ARBA00022801"/>
    </source>
</evidence>
<feature type="domain" description="DDH" evidence="6">
    <location>
        <begin position="82"/>
        <end position="227"/>
    </location>
</feature>
<dbReference type="InterPro" id="IPR041122">
    <property type="entry name" value="RecJ_OB"/>
</dbReference>
<dbReference type="PANTHER" id="PTHR30255">
    <property type="entry name" value="SINGLE-STRANDED-DNA-SPECIFIC EXONUCLEASE RECJ"/>
    <property type="match status" value="1"/>
</dbReference>
<keyword evidence="4" id="KW-0378">Hydrolase</keyword>
<evidence type="ECO:0000259" key="7">
    <source>
        <dbReference type="Pfam" id="PF02272"/>
    </source>
</evidence>
<dbReference type="AlphaFoldDB" id="A0A2G9YJ99"/>
<evidence type="ECO:0000256" key="2">
    <source>
        <dbReference type="ARBA" id="ARBA00019841"/>
    </source>
</evidence>
<evidence type="ECO:0000259" key="6">
    <source>
        <dbReference type="Pfam" id="PF01368"/>
    </source>
</evidence>
<protein>
    <recommendedName>
        <fullName evidence="2">Single-stranded-DNA-specific exonuclease RecJ</fullName>
    </recommendedName>
</protein>
<dbReference type="InterPro" id="IPR051673">
    <property type="entry name" value="SSDNA_exonuclease_RecJ"/>
</dbReference>
<evidence type="ECO:0000313" key="10">
    <source>
        <dbReference type="Proteomes" id="UP000231292"/>
    </source>
</evidence>
<evidence type="ECO:0000259" key="8">
    <source>
        <dbReference type="Pfam" id="PF17768"/>
    </source>
</evidence>
<dbReference type="Gene3D" id="3.10.310.30">
    <property type="match status" value="1"/>
</dbReference>
<dbReference type="NCBIfam" id="TIGR00644">
    <property type="entry name" value="recJ"/>
    <property type="match status" value="1"/>
</dbReference>
<dbReference type="Proteomes" id="UP000231292">
    <property type="component" value="Unassembled WGS sequence"/>
</dbReference>
<dbReference type="Pfam" id="PF02272">
    <property type="entry name" value="DHHA1"/>
    <property type="match status" value="1"/>
</dbReference>
<name>A0A2G9YJ99_9BACT</name>
<keyword evidence="3" id="KW-0540">Nuclease</keyword>
<comment type="caution">
    <text evidence="9">The sequence shown here is derived from an EMBL/GenBank/DDBJ whole genome shotgun (WGS) entry which is preliminary data.</text>
</comment>
<dbReference type="GO" id="GO:0006310">
    <property type="term" value="P:DNA recombination"/>
    <property type="evidence" value="ECO:0007669"/>
    <property type="project" value="InterPro"/>
</dbReference>
<evidence type="ECO:0000313" key="9">
    <source>
        <dbReference type="EMBL" id="PIP19317.1"/>
    </source>
</evidence>
<dbReference type="InterPro" id="IPR004610">
    <property type="entry name" value="RecJ"/>
</dbReference>
<accession>A0A2G9YJ99</accession>
<dbReference type="Gene3D" id="3.90.1640.30">
    <property type="match status" value="1"/>
</dbReference>
<reference evidence="9 10" key="1">
    <citation type="submission" date="2017-09" db="EMBL/GenBank/DDBJ databases">
        <title>Depth-based differentiation of microbial function through sediment-hosted aquifers and enrichment of novel symbionts in the deep terrestrial subsurface.</title>
        <authorList>
            <person name="Probst A.J."/>
            <person name="Ladd B."/>
            <person name="Jarett J.K."/>
            <person name="Geller-Mcgrath D.E."/>
            <person name="Sieber C.M."/>
            <person name="Emerson J.B."/>
            <person name="Anantharaman K."/>
            <person name="Thomas B.C."/>
            <person name="Malmstrom R."/>
            <person name="Stieglmeier M."/>
            <person name="Klingl A."/>
            <person name="Woyke T."/>
            <person name="Ryan C.M."/>
            <person name="Banfield J.F."/>
        </authorList>
    </citation>
    <scope>NUCLEOTIDE SEQUENCE [LARGE SCALE GENOMIC DNA]</scope>
    <source>
        <strain evidence="9">CG23_combo_of_CG06-09_8_20_14_all_41_10</strain>
    </source>
</reference>
<dbReference type="PANTHER" id="PTHR30255:SF2">
    <property type="entry name" value="SINGLE-STRANDED-DNA-SPECIFIC EXONUCLEASE RECJ"/>
    <property type="match status" value="1"/>
</dbReference>
<dbReference type="SUPFAM" id="SSF64182">
    <property type="entry name" value="DHH phosphoesterases"/>
    <property type="match status" value="1"/>
</dbReference>
<gene>
    <name evidence="9" type="primary">recJ</name>
    <name evidence="9" type="ORF">COX41_03545</name>
</gene>
<evidence type="ECO:0000256" key="3">
    <source>
        <dbReference type="ARBA" id="ARBA00022722"/>
    </source>
</evidence>
<sequence length="563" mass="63056">MYHSHKILNFAPLNSRLQEKLTRELEIPKMLAQILINRGITDLRQAEKFINVKLADLLDPFSFSDMAKVVLRIKQALRKKEKVMIFGDYDVDGIAGIAILEHSLKKMGIDTQHYIPHRIKEGYGLAKNILKLAGERMINLLITVDCGTSNIREVEDLKRHNIDTIITDHHEFLGQALPEAIGIINPKIKKSTYKYRELAGVGVAYKLCQALSGSRLAEELDLVTLGTIADVVPLTGENRVIVKEGLKILPQTKRPGLKALIKKAGIKNKEFNSAFVSFILGPRLNASGRMGSAEVSLRLLMSDDEVEAEELAGVLEECNRTRQRVESKILEEAEVIINKEVNFKEHKVIVVAKEGWHQGVLGIVASKLADRFYRPAIVISLNEKMCKGSGRSIKNFHLFHALGECKEFLHSFGGHTHAVGLMITRDNIGNFRDSINRLAQDKLSLGDLLPSLEIDMELSLSDLNAESVKELEKLEPFGAGNPEPLFYTRGLKLKGEPKDLARETIKFWVTDGKNTREVIGFGMSNLKTSLKEANTFDLVYAARIDNWLGDSSVILEAKDIFFR</sequence>
<dbReference type="InterPro" id="IPR003156">
    <property type="entry name" value="DHHA1_dom"/>
</dbReference>
<evidence type="ECO:0000256" key="5">
    <source>
        <dbReference type="ARBA" id="ARBA00022839"/>
    </source>
</evidence>
<dbReference type="EMBL" id="PCRK01000086">
    <property type="protein sequence ID" value="PIP19317.1"/>
    <property type="molecule type" value="Genomic_DNA"/>
</dbReference>
<dbReference type="GO" id="GO:0003676">
    <property type="term" value="F:nucleic acid binding"/>
    <property type="evidence" value="ECO:0007669"/>
    <property type="project" value="InterPro"/>
</dbReference>
<feature type="domain" description="RecJ OB" evidence="8">
    <location>
        <begin position="454"/>
        <end position="559"/>
    </location>
</feature>
<dbReference type="GO" id="GO:0006281">
    <property type="term" value="P:DNA repair"/>
    <property type="evidence" value="ECO:0007669"/>
    <property type="project" value="InterPro"/>
</dbReference>
<evidence type="ECO:0000256" key="1">
    <source>
        <dbReference type="ARBA" id="ARBA00005915"/>
    </source>
</evidence>
<dbReference type="Pfam" id="PF17768">
    <property type="entry name" value="RecJ_OB"/>
    <property type="match status" value="1"/>
</dbReference>
<dbReference type="InterPro" id="IPR001667">
    <property type="entry name" value="DDH_dom"/>
</dbReference>
<comment type="similarity">
    <text evidence="1">Belongs to the RecJ family.</text>
</comment>
<dbReference type="Pfam" id="PF01368">
    <property type="entry name" value="DHH"/>
    <property type="match status" value="1"/>
</dbReference>
<feature type="domain" description="DHHA1" evidence="7">
    <location>
        <begin position="347"/>
        <end position="440"/>
    </location>
</feature>
<proteinExistence type="inferred from homology"/>
<keyword evidence="5 9" id="KW-0269">Exonuclease</keyword>
<dbReference type="GO" id="GO:0008409">
    <property type="term" value="F:5'-3' exonuclease activity"/>
    <property type="evidence" value="ECO:0007669"/>
    <property type="project" value="InterPro"/>
</dbReference>